<dbReference type="AlphaFoldDB" id="A0A437MMR0"/>
<evidence type="ECO:0000256" key="2">
    <source>
        <dbReference type="SAM" id="SignalP"/>
    </source>
</evidence>
<dbReference type="EMBL" id="SACL01000001">
    <property type="protein sequence ID" value="RVT98912.1"/>
    <property type="molecule type" value="Genomic_DNA"/>
</dbReference>
<dbReference type="PANTHER" id="PTHR42928">
    <property type="entry name" value="TRICARBOXYLATE-BINDING PROTEIN"/>
    <property type="match status" value="1"/>
</dbReference>
<dbReference type="Gene3D" id="3.40.190.10">
    <property type="entry name" value="Periplasmic binding protein-like II"/>
    <property type="match status" value="1"/>
</dbReference>
<feature type="chain" id="PRO_5019314849" evidence="2">
    <location>
        <begin position="21"/>
        <end position="318"/>
    </location>
</feature>
<dbReference type="PIRSF" id="PIRSF017082">
    <property type="entry name" value="YflP"/>
    <property type="match status" value="1"/>
</dbReference>
<keyword evidence="2" id="KW-0732">Signal</keyword>
<dbReference type="InterPro" id="IPR042100">
    <property type="entry name" value="Bug_dom1"/>
</dbReference>
<dbReference type="RefSeq" id="WP_127785420.1">
    <property type="nucleotide sequence ID" value="NZ_SACL01000001.1"/>
</dbReference>
<gene>
    <name evidence="3" type="ORF">EOD42_02025</name>
</gene>
<feature type="signal peptide" evidence="2">
    <location>
        <begin position="1"/>
        <end position="20"/>
    </location>
</feature>
<reference evidence="3 4" key="1">
    <citation type="submission" date="2019-01" db="EMBL/GenBank/DDBJ databases">
        <authorList>
            <person name="Chen W.-M."/>
        </authorList>
    </citation>
    <scope>NUCLEOTIDE SEQUENCE [LARGE SCALE GENOMIC DNA]</scope>
    <source>
        <strain evidence="3 4">CCP-6</strain>
    </source>
</reference>
<dbReference type="InterPro" id="IPR005064">
    <property type="entry name" value="BUG"/>
</dbReference>
<dbReference type="SUPFAM" id="SSF53850">
    <property type="entry name" value="Periplasmic binding protein-like II"/>
    <property type="match status" value="1"/>
</dbReference>
<accession>A0A437MMR0</accession>
<keyword evidence="4" id="KW-1185">Reference proteome</keyword>
<name>A0A437MMR0_9PROT</name>
<evidence type="ECO:0000256" key="1">
    <source>
        <dbReference type="ARBA" id="ARBA00006987"/>
    </source>
</evidence>
<dbReference type="Pfam" id="PF03401">
    <property type="entry name" value="TctC"/>
    <property type="match status" value="1"/>
</dbReference>
<dbReference type="CDD" id="cd07012">
    <property type="entry name" value="PBP2_Bug_TTT"/>
    <property type="match status" value="1"/>
</dbReference>
<proteinExistence type="inferred from homology"/>
<comment type="caution">
    <text evidence="3">The sequence shown here is derived from an EMBL/GenBank/DDBJ whole genome shotgun (WGS) entry which is preliminary data.</text>
</comment>
<organism evidence="3 4">
    <name type="scientific">Rhodovarius crocodyli</name>
    <dbReference type="NCBI Taxonomy" id="1979269"/>
    <lineage>
        <taxon>Bacteria</taxon>
        <taxon>Pseudomonadati</taxon>
        <taxon>Pseudomonadota</taxon>
        <taxon>Alphaproteobacteria</taxon>
        <taxon>Acetobacterales</taxon>
        <taxon>Roseomonadaceae</taxon>
        <taxon>Rhodovarius</taxon>
    </lineage>
</organism>
<evidence type="ECO:0000313" key="3">
    <source>
        <dbReference type="EMBL" id="RVT98912.1"/>
    </source>
</evidence>
<dbReference type="Gene3D" id="3.40.190.150">
    <property type="entry name" value="Bordetella uptake gene, domain 1"/>
    <property type="match status" value="1"/>
</dbReference>
<protein>
    <submittedName>
        <fullName evidence="3">Tripartite tricarboxylate transporter substrate binding protein</fullName>
    </submittedName>
</protein>
<dbReference type="Proteomes" id="UP000282957">
    <property type="component" value="Unassembled WGS sequence"/>
</dbReference>
<dbReference type="OrthoDB" id="7250553at2"/>
<comment type="similarity">
    <text evidence="1">Belongs to the UPF0065 (bug) family.</text>
</comment>
<dbReference type="PANTHER" id="PTHR42928:SF5">
    <property type="entry name" value="BLR1237 PROTEIN"/>
    <property type="match status" value="1"/>
</dbReference>
<sequence length="318" mass="33620">MKRRLLLSTGLALPALAAGAQSLLPDRAIRLVCPWAPGGTTDTYLRGIAPIVAKHLGQSIVVENRAGASGAVAMAWLKAQRPDGAVIAGITDASVRIAITQPVQYDPVKDFTYIATTGTLNFGWAVLNDSPIKDMADLVARAKARPETVSVAGGGTPANPPFGLRVLEHRTDSKFLFVPFAGGGQMINAVMARDVDLVYDALGALAGVIDGGTFRCLGIAAESRFPRWPGVPTAREQGFDVVTDLPCGFIAPHGMNPALTALFEAAFLKAAEDPEHLVLLNRLNLGPFTRGTAAYTRHVETTMRDLPAVYRAVGMLPA</sequence>
<evidence type="ECO:0000313" key="4">
    <source>
        <dbReference type="Proteomes" id="UP000282957"/>
    </source>
</evidence>